<gene>
    <name evidence="1" type="ORF">PMAYCL1PPCAC_11304</name>
</gene>
<feature type="non-terminal residue" evidence="1">
    <location>
        <position position="64"/>
    </location>
</feature>
<keyword evidence="2" id="KW-1185">Reference proteome</keyword>
<dbReference type="AlphaFoldDB" id="A0AAN4ZJN5"/>
<dbReference type="Proteomes" id="UP001328107">
    <property type="component" value="Unassembled WGS sequence"/>
</dbReference>
<evidence type="ECO:0000313" key="2">
    <source>
        <dbReference type="Proteomes" id="UP001328107"/>
    </source>
</evidence>
<name>A0AAN4ZJN5_9BILA</name>
<comment type="caution">
    <text evidence="1">The sequence shown here is derived from an EMBL/GenBank/DDBJ whole genome shotgun (WGS) entry which is preliminary data.</text>
</comment>
<evidence type="ECO:0000313" key="1">
    <source>
        <dbReference type="EMBL" id="GMR41109.1"/>
    </source>
</evidence>
<organism evidence="1 2">
    <name type="scientific">Pristionchus mayeri</name>
    <dbReference type="NCBI Taxonomy" id="1317129"/>
    <lineage>
        <taxon>Eukaryota</taxon>
        <taxon>Metazoa</taxon>
        <taxon>Ecdysozoa</taxon>
        <taxon>Nematoda</taxon>
        <taxon>Chromadorea</taxon>
        <taxon>Rhabditida</taxon>
        <taxon>Rhabditina</taxon>
        <taxon>Diplogasteromorpha</taxon>
        <taxon>Diplogasteroidea</taxon>
        <taxon>Neodiplogasteridae</taxon>
        <taxon>Pristionchus</taxon>
    </lineage>
</organism>
<sequence length="64" mass="7394">MRNSPASDKVDFDDVNNLIRCEFDKLRPPPISLMHYYKEVDTFSDVIDCTNNLLSPPTSVYDLK</sequence>
<accession>A0AAN4ZJN5</accession>
<dbReference type="EMBL" id="BTRK01000003">
    <property type="protein sequence ID" value="GMR41109.1"/>
    <property type="molecule type" value="Genomic_DNA"/>
</dbReference>
<protein>
    <submittedName>
        <fullName evidence="1">Uncharacterized protein</fullName>
    </submittedName>
</protein>
<reference evidence="2" key="1">
    <citation type="submission" date="2022-10" db="EMBL/GenBank/DDBJ databases">
        <title>Genome assembly of Pristionchus species.</title>
        <authorList>
            <person name="Yoshida K."/>
            <person name="Sommer R.J."/>
        </authorList>
    </citation>
    <scope>NUCLEOTIDE SEQUENCE [LARGE SCALE GENOMIC DNA]</scope>
    <source>
        <strain evidence="2">RS5460</strain>
    </source>
</reference>
<proteinExistence type="predicted"/>